<feature type="compositionally biased region" description="Pro residues" evidence="1">
    <location>
        <begin position="308"/>
        <end position="321"/>
    </location>
</feature>
<accession>A0ABX8CWH9</accession>
<dbReference type="PANTHER" id="PTHR43265:SF1">
    <property type="entry name" value="ESTERASE ESTD"/>
    <property type="match status" value="1"/>
</dbReference>
<proteinExistence type="predicted"/>
<gene>
    <name evidence="5" type="ORF">KHQ06_14160</name>
</gene>
<reference evidence="5 6" key="1">
    <citation type="submission" date="2021-04" db="EMBL/GenBank/DDBJ databases">
        <title>Nocardia tengchongensis.</title>
        <authorList>
            <person name="Zhuang k."/>
            <person name="Ran Y."/>
            <person name="Li W."/>
        </authorList>
    </citation>
    <scope>NUCLEOTIDE SEQUENCE [LARGE SCALE GENOMIC DNA]</scope>
    <source>
        <strain evidence="5 6">CFH S0057</strain>
    </source>
</reference>
<dbReference type="PANTHER" id="PTHR43265">
    <property type="entry name" value="ESTERASE ESTD"/>
    <property type="match status" value="1"/>
</dbReference>
<evidence type="ECO:0000256" key="1">
    <source>
        <dbReference type="SAM" id="MobiDB-lite"/>
    </source>
</evidence>
<evidence type="ECO:0000313" key="6">
    <source>
        <dbReference type="Proteomes" id="UP000683310"/>
    </source>
</evidence>
<dbReference type="InterPro" id="IPR001375">
    <property type="entry name" value="Peptidase_S9_cat"/>
</dbReference>
<feature type="region of interest" description="Disordered" evidence="1">
    <location>
        <begin position="307"/>
        <end position="328"/>
    </location>
</feature>
<evidence type="ECO:0000259" key="4">
    <source>
        <dbReference type="Pfam" id="PF00326"/>
    </source>
</evidence>
<keyword evidence="2" id="KW-1133">Transmembrane helix</keyword>
<evidence type="ECO:0000313" key="5">
    <source>
        <dbReference type="EMBL" id="QVI23849.1"/>
    </source>
</evidence>
<keyword evidence="3" id="KW-0732">Signal</keyword>
<dbReference type="InterPro" id="IPR029058">
    <property type="entry name" value="AB_hydrolase_fold"/>
</dbReference>
<feature type="signal peptide" evidence="3">
    <location>
        <begin position="1"/>
        <end position="23"/>
    </location>
</feature>
<feature type="transmembrane region" description="Helical" evidence="2">
    <location>
        <begin position="450"/>
        <end position="469"/>
    </location>
</feature>
<feature type="chain" id="PRO_5045226654" evidence="3">
    <location>
        <begin position="24"/>
        <end position="472"/>
    </location>
</feature>
<dbReference type="Gene3D" id="3.40.50.1820">
    <property type="entry name" value="alpha/beta hydrolase"/>
    <property type="match status" value="1"/>
</dbReference>
<dbReference type="InterPro" id="IPR053145">
    <property type="entry name" value="AB_hydrolase_Est10"/>
</dbReference>
<evidence type="ECO:0000256" key="2">
    <source>
        <dbReference type="SAM" id="Phobius"/>
    </source>
</evidence>
<protein>
    <submittedName>
        <fullName evidence="5">Prolyl oligopeptidase family serine peptidase</fullName>
    </submittedName>
</protein>
<keyword evidence="2" id="KW-0812">Transmembrane</keyword>
<keyword evidence="6" id="KW-1185">Reference proteome</keyword>
<keyword evidence="2" id="KW-0472">Membrane</keyword>
<feature type="transmembrane region" description="Helical" evidence="2">
    <location>
        <begin position="375"/>
        <end position="396"/>
    </location>
</feature>
<organism evidence="5 6">
    <name type="scientific">Nocardia tengchongensis</name>
    <dbReference type="NCBI Taxonomy" id="2055889"/>
    <lineage>
        <taxon>Bacteria</taxon>
        <taxon>Bacillati</taxon>
        <taxon>Actinomycetota</taxon>
        <taxon>Actinomycetes</taxon>
        <taxon>Mycobacteriales</taxon>
        <taxon>Nocardiaceae</taxon>
        <taxon>Nocardia</taxon>
    </lineage>
</organism>
<dbReference type="Pfam" id="PF00326">
    <property type="entry name" value="Peptidase_S9"/>
    <property type="match status" value="1"/>
</dbReference>
<dbReference type="Proteomes" id="UP000683310">
    <property type="component" value="Chromosome"/>
</dbReference>
<dbReference type="SUPFAM" id="SSF53474">
    <property type="entry name" value="alpha/beta-Hydrolases"/>
    <property type="match status" value="1"/>
</dbReference>
<feature type="transmembrane region" description="Helical" evidence="2">
    <location>
        <begin position="335"/>
        <end position="354"/>
    </location>
</feature>
<feature type="domain" description="Peptidase S9 prolyl oligopeptidase catalytic" evidence="4">
    <location>
        <begin position="82"/>
        <end position="268"/>
    </location>
</feature>
<feature type="transmembrane region" description="Helical" evidence="2">
    <location>
        <begin position="416"/>
        <end position="438"/>
    </location>
</feature>
<name>A0ABX8CWH9_9NOCA</name>
<sequence>MRVMMVAIAVLLCCGIGGGEAAAQPGQPDLGQEQVTFDSDGVTLHGAVYRPAGAGRYPGIVLIGGSGPGPRAEYHSEAVAFAQAGITTLVVDKRTAGYSTTHRDFSVLADDALAGVRLLRDRPDVDAGHVGLWGFSEGGWVATLAAARSATVGFVVTIGGSGLTPLRTQTWLLSNLARRHGVSGHLPDAVSGPGAAVVDGLGVFPAADYDPAPALRQVRVPVLALWGDHDVKVPAAESAAIYQRELASAGNNSVTTRFVPNAGHNGHRTTDGFDKVGGDLFEGKPLGALDPGYTDVMTDWIHAVAADQPPPTSAATPPPQTAPSHAPGGHPGFEYAALAVLLLGFATYPLSALARMILRRRPSAAHRATRRAVQVLSTLGLVTTLGTVTYVVAILATGGSRPPTSFALGQPLPWLLLHGLAVAVPALAVILALSAWRARAQLTAPLRRHTVVLLATATAFVPWALHWQLLSR</sequence>
<evidence type="ECO:0000256" key="3">
    <source>
        <dbReference type="SAM" id="SignalP"/>
    </source>
</evidence>
<dbReference type="EMBL" id="CP074371">
    <property type="protein sequence ID" value="QVI23849.1"/>
    <property type="molecule type" value="Genomic_DNA"/>
</dbReference>